<evidence type="ECO:0000313" key="9">
    <source>
        <dbReference type="EMBL" id="KAE8697662.1"/>
    </source>
</evidence>
<keyword evidence="6" id="KW-0804">Transcription</keyword>
<dbReference type="SUPFAM" id="SSF57667">
    <property type="entry name" value="beta-beta-alpha zinc fingers"/>
    <property type="match status" value="1"/>
</dbReference>
<dbReference type="GO" id="GO:0005634">
    <property type="term" value="C:nucleus"/>
    <property type="evidence" value="ECO:0007669"/>
    <property type="project" value="TreeGrafter"/>
</dbReference>
<dbReference type="AlphaFoldDB" id="A0A6A3A2Y5"/>
<protein>
    <recommendedName>
        <fullName evidence="8">BIRD-IDD transcription factor third C2HC zinc finger domain-containing protein</fullName>
    </recommendedName>
</protein>
<proteinExistence type="predicted"/>
<feature type="compositionally biased region" description="Polar residues" evidence="7">
    <location>
        <begin position="235"/>
        <end position="244"/>
    </location>
</feature>
<reference evidence="9" key="1">
    <citation type="submission" date="2019-09" db="EMBL/GenBank/DDBJ databases">
        <title>Draft genome information of white flower Hibiscus syriacus.</title>
        <authorList>
            <person name="Kim Y.-M."/>
        </authorList>
    </citation>
    <scope>NUCLEOTIDE SEQUENCE [LARGE SCALE GENOMIC DNA]</scope>
    <source>
        <strain evidence="9">YM2019G1</strain>
    </source>
</reference>
<evidence type="ECO:0000256" key="4">
    <source>
        <dbReference type="ARBA" id="ARBA00022833"/>
    </source>
</evidence>
<dbReference type="PANTHER" id="PTHR34946">
    <property type="entry name" value="OS03G0310200 PROTEIN"/>
    <property type="match status" value="1"/>
</dbReference>
<evidence type="ECO:0000313" key="10">
    <source>
        <dbReference type="Proteomes" id="UP000436088"/>
    </source>
</evidence>
<organism evidence="9 10">
    <name type="scientific">Hibiscus syriacus</name>
    <name type="common">Rose of Sharon</name>
    <dbReference type="NCBI Taxonomy" id="106335"/>
    <lineage>
        <taxon>Eukaryota</taxon>
        <taxon>Viridiplantae</taxon>
        <taxon>Streptophyta</taxon>
        <taxon>Embryophyta</taxon>
        <taxon>Tracheophyta</taxon>
        <taxon>Spermatophyta</taxon>
        <taxon>Magnoliopsida</taxon>
        <taxon>eudicotyledons</taxon>
        <taxon>Gunneridae</taxon>
        <taxon>Pentapetalae</taxon>
        <taxon>rosids</taxon>
        <taxon>malvids</taxon>
        <taxon>Malvales</taxon>
        <taxon>Malvaceae</taxon>
        <taxon>Malvoideae</taxon>
        <taxon>Hibiscus</taxon>
    </lineage>
</organism>
<evidence type="ECO:0000256" key="1">
    <source>
        <dbReference type="ARBA" id="ARBA00022723"/>
    </source>
</evidence>
<feature type="compositionally biased region" description="Low complexity" evidence="7">
    <location>
        <begin position="34"/>
        <end position="53"/>
    </location>
</feature>
<keyword evidence="4" id="KW-0862">Zinc</keyword>
<dbReference type="Proteomes" id="UP000436088">
    <property type="component" value="Unassembled WGS sequence"/>
</dbReference>
<comment type="caution">
    <text evidence="9">The sequence shown here is derived from an EMBL/GenBank/DDBJ whole genome shotgun (WGS) entry which is preliminary data.</text>
</comment>
<feature type="compositionally biased region" description="Polar residues" evidence="7">
    <location>
        <begin position="1"/>
        <end position="10"/>
    </location>
</feature>
<evidence type="ECO:0000259" key="8">
    <source>
        <dbReference type="Pfam" id="PF22995"/>
    </source>
</evidence>
<dbReference type="EMBL" id="VEPZ02001049">
    <property type="protein sequence ID" value="KAE8697662.1"/>
    <property type="molecule type" value="Genomic_DNA"/>
</dbReference>
<dbReference type="GO" id="GO:0009630">
    <property type="term" value="P:gravitropism"/>
    <property type="evidence" value="ECO:0007669"/>
    <property type="project" value="TreeGrafter"/>
</dbReference>
<evidence type="ECO:0000256" key="7">
    <source>
        <dbReference type="SAM" id="MobiDB-lite"/>
    </source>
</evidence>
<evidence type="ECO:0000256" key="3">
    <source>
        <dbReference type="ARBA" id="ARBA00022771"/>
    </source>
</evidence>
<keyword evidence="1" id="KW-0479">Metal-binding</keyword>
<accession>A0A6A3A2Y5</accession>
<feature type="region of interest" description="Disordered" evidence="7">
    <location>
        <begin position="174"/>
        <end position="197"/>
    </location>
</feature>
<evidence type="ECO:0000256" key="2">
    <source>
        <dbReference type="ARBA" id="ARBA00022737"/>
    </source>
</evidence>
<dbReference type="InterPro" id="IPR036236">
    <property type="entry name" value="Znf_C2H2_sf"/>
</dbReference>
<feature type="domain" description="BIRD-IDD transcription factor third C2HC zinc finger" evidence="8">
    <location>
        <begin position="96"/>
        <end position="117"/>
    </location>
</feature>
<keyword evidence="5" id="KW-0805">Transcription regulation</keyword>
<evidence type="ECO:0000256" key="6">
    <source>
        <dbReference type="ARBA" id="ARBA00023163"/>
    </source>
</evidence>
<keyword evidence="10" id="KW-1185">Reference proteome</keyword>
<sequence length="244" mass="27029">MLANNDCSQVSKRKRRPAGTPDLQHRVPKGPKPADAQAAAQCSLEAAQEGNAARGEEEAGVRLPRAELPAPRPLPRSWRFGGDQEHFRRKHSDHKQWVCERCSKGYAVQSDYKAHLKPVAPKAILVTVASFSRVESFIEHQDACQTSRSRPESQQYGRLACREQLQAPILHLSIGSSDTGTEKEPTHAKTGARASRLKEEALAQLRLAMAEKAYAEEARRQAERQMELAKHELPGQQNQATSAS</sequence>
<dbReference type="InterPro" id="IPR055187">
    <property type="entry name" value="C2CH-3rd_BIRD-IDD"/>
</dbReference>
<keyword evidence="3" id="KW-0863">Zinc-finger</keyword>
<dbReference type="GO" id="GO:0008270">
    <property type="term" value="F:zinc ion binding"/>
    <property type="evidence" value="ECO:0007669"/>
    <property type="project" value="UniProtKB-KW"/>
</dbReference>
<feature type="compositionally biased region" description="Basic and acidic residues" evidence="7">
    <location>
        <begin position="216"/>
        <end position="233"/>
    </location>
</feature>
<feature type="region of interest" description="Disordered" evidence="7">
    <location>
        <begin position="1"/>
        <end position="92"/>
    </location>
</feature>
<evidence type="ECO:0000256" key="5">
    <source>
        <dbReference type="ARBA" id="ARBA00023015"/>
    </source>
</evidence>
<name>A0A6A3A2Y5_HIBSY</name>
<keyword evidence="2" id="KW-0677">Repeat</keyword>
<gene>
    <name evidence="9" type="ORF">F3Y22_tig00110610pilonHSYRG00024</name>
</gene>
<dbReference type="PANTHER" id="PTHR34946:SF11">
    <property type="entry name" value="PROTEIN INDETERMINATE-DOMAIN 16-LIKE"/>
    <property type="match status" value="1"/>
</dbReference>
<feature type="region of interest" description="Disordered" evidence="7">
    <location>
        <begin position="216"/>
        <end position="244"/>
    </location>
</feature>
<dbReference type="Pfam" id="PF22995">
    <property type="entry name" value="C2CH-3rd_BIRD-IDD"/>
    <property type="match status" value="1"/>
</dbReference>